<evidence type="ECO:0000256" key="15">
    <source>
        <dbReference type="ARBA" id="ARBA00081821"/>
    </source>
</evidence>
<evidence type="ECO:0000256" key="2">
    <source>
        <dbReference type="ARBA" id="ARBA00004123"/>
    </source>
</evidence>
<keyword evidence="20" id="KW-1185">Reference proteome</keyword>
<dbReference type="FunFam" id="3.30.40.10:FF:000060">
    <property type="entry name" value="ubiquitin conjugation factor E4 B"/>
    <property type="match status" value="1"/>
</dbReference>
<proteinExistence type="inferred from homology"/>
<evidence type="ECO:0000256" key="16">
    <source>
        <dbReference type="ARBA" id="ARBA00083610"/>
    </source>
</evidence>
<dbReference type="GO" id="GO:0005737">
    <property type="term" value="C:cytoplasm"/>
    <property type="evidence" value="ECO:0007669"/>
    <property type="project" value="UniProtKB-SubCell"/>
</dbReference>
<keyword evidence="9" id="KW-0808">Transferase</keyword>
<keyword evidence="8" id="KW-0597">Phosphoprotein</keyword>
<evidence type="ECO:0000256" key="13">
    <source>
        <dbReference type="ARBA" id="ARBA00056267"/>
    </source>
</evidence>
<evidence type="ECO:0000259" key="18">
    <source>
        <dbReference type="PROSITE" id="PS51698"/>
    </source>
</evidence>
<evidence type="ECO:0000256" key="6">
    <source>
        <dbReference type="ARBA" id="ARBA00012483"/>
    </source>
</evidence>
<dbReference type="GO" id="GO:0000209">
    <property type="term" value="P:protein polyubiquitination"/>
    <property type="evidence" value="ECO:0007669"/>
    <property type="project" value="TreeGrafter"/>
</dbReference>
<feature type="compositionally biased region" description="Polar residues" evidence="17">
    <location>
        <begin position="42"/>
        <end position="54"/>
    </location>
</feature>
<dbReference type="InterPro" id="IPR013083">
    <property type="entry name" value="Znf_RING/FYVE/PHD"/>
</dbReference>
<dbReference type="Gene3D" id="3.30.40.10">
    <property type="entry name" value="Zinc/RING finger domain, C3HC4 (zinc finger)"/>
    <property type="match status" value="1"/>
</dbReference>
<keyword evidence="10" id="KW-0833">Ubl conjugation pathway</keyword>
<dbReference type="Pfam" id="PF04564">
    <property type="entry name" value="U-box"/>
    <property type="match status" value="1"/>
</dbReference>
<protein>
    <recommendedName>
        <fullName evidence="14">Ubiquitin conjugation factor E4 B</fullName>
        <ecNumber evidence="6">2.3.2.27</ecNumber>
    </recommendedName>
    <alternativeName>
        <fullName evidence="16">RING-type E3 ubiquitin transferase E4 B</fullName>
    </alternativeName>
    <alternativeName>
        <fullName evidence="15">Ubiquitin fusion degradation protein 2</fullName>
    </alternativeName>
</protein>
<comment type="catalytic activity">
    <reaction evidence="1">
        <text>S-ubiquitinyl-[E2 ubiquitin-conjugating enzyme]-L-cysteine + [acceptor protein]-L-lysine = [E2 ubiquitin-conjugating enzyme]-L-cysteine + N(6)-ubiquitinyl-[acceptor protein]-L-lysine.</text>
        <dbReference type="EC" id="2.3.2.27"/>
    </reaction>
</comment>
<evidence type="ECO:0000256" key="12">
    <source>
        <dbReference type="ARBA" id="ARBA00023242"/>
    </source>
</evidence>
<dbReference type="EC" id="2.3.2.27" evidence="6"/>
<evidence type="ECO:0000256" key="8">
    <source>
        <dbReference type="ARBA" id="ARBA00022553"/>
    </source>
</evidence>
<evidence type="ECO:0000313" key="19">
    <source>
        <dbReference type="EMBL" id="KAK4873672.1"/>
    </source>
</evidence>
<dbReference type="PANTHER" id="PTHR13931">
    <property type="entry name" value="UBIQUITINATION FACTOR E4"/>
    <property type="match status" value="1"/>
</dbReference>
<dbReference type="InterPro" id="IPR003613">
    <property type="entry name" value="Ubox_domain"/>
</dbReference>
<dbReference type="GO" id="GO:0034450">
    <property type="term" value="F:ubiquitin-ubiquitin ligase activity"/>
    <property type="evidence" value="ECO:0007669"/>
    <property type="project" value="InterPro"/>
</dbReference>
<dbReference type="InterPro" id="IPR019474">
    <property type="entry name" value="Ub_conjug_fac_E4_core"/>
</dbReference>
<evidence type="ECO:0000256" key="1">
    <source>
        <dbReference type="ARBA" id="ARBA00000900"/>
    </source>
</evidence>
<name>A0AAN7NZE9_9COLE</name>
<dbReference type="SMART" id="SM00504">
    <property type="entry name" value="Ubox"/>
    <property type="match status" value="1"/>
</dbReference>
<evidence type="ECO:0000256" key="10">
    <source>
        <dbReference type="ARBA" id="ARBA00022786"/>
    </source>
</evidence>
<evidence type="ECO:0000256" key="11">
    <source>
        <dbReference type="ARBA" id="ARBA00022990"/>
    </source>
</evidence>
<dbReference type="AlphaFoldDB" id="A0AAN7NZE9"/>
<evidence type="ECO:0000256" key="5">
    <source>
        <dbReference type="ARBA" id="ARBA00007434"/>
    </source>
</evidence>
<feature type="domain" description="U-box" evidence="18">
    <location>
        <begin position="1084"/>
        <end position="1157"/>
    </location>
</feature>
<dbReference type="Pfam" id="PF10408">
    <property type="entry name" value="Ufd2P_core"/>
    <property type="match status" value="1"/>
</dbReference>
<comment type="similarity">
    <text evidence="5">Belongs to the ubiquitin conjugation factor E4 family.</text>
</comment>
<reference evidence="20" key="1">
    <citation type="submission" date="2023-01" db="EMBL/GenBank/DDBJ databases">
        <title>Key to firefly adult light organ development and bioluminescence: homeobox transcription factors regulate luciferase expression and transportation to peroxisome.</title>
        <authorList>
            <person name="Fu X."/>
        </authorList>
    </citation>
    <scope>NUCLEOTIDE SEQUENCE [LARGE SCALE GENOMIC DNA]</scope>
</reference>
<gene>
    <name evidence="19" type="ORF">RN001_013032</name>
</gene>
<dbReference type="InterPro" id="IPR045132">
    <property type="entry name" value="UBE4"/>
</dbReference>
<keyword evidence="11" id="KW-0007">Acetylation</keyword>
<feature type="compositionally biased region" description="Basic and acidic residues" evidence="17">
    <location>
        <begin position="55"/>
        <end position="74"/>
    </location>
</feature>
<dbReference type="GO" id="GO:0005634">
    <property type="term" value="C:nucleus"/>
    <property type="evidence" value="ECO:0007669"/>
    <property type="project" value="UniProtKB-SubCell"/>
</dbReference>
<organism evidence="19 20">
    <name type="scientific">Aquatica leii</name>
    <dbReference type="NCBI Taxonomy" id="1421715"/>
    <lineage>
        <taxon>Eukaryota</taxon>
        <taxon>Metazoa</taxon>
        <taxon>Ecdysozoa</taxon>
        <taxon>Arthropoda</taxon>
        <taxon>Hexapoda</taxon>
        <taxon>Insecta</taxon>
        <taxon>Pterygota</taxon>
        <taxon>Neoptera</taxon>
        <taxon>Endopterygota</taxon>
        <taxon>Coleoptera</taxon>
        <taxon>Polyphaga</taxon>
        <taxon>Elateriformia</taxon>
        <taxon>Elateroidea</taxon>
        <taxon>Lampyridae</taxon>
        <taxon>Luciolinae</taxon>
        <taxon>Aquatica</taxon>
    </lineage>
</organism>
<dbReference type="CDD" id="cd16658">
    <property type="entry name" value="RING-Ubox_UBE4B"/>
    <property type="match status" value="1"/>
</dbReference>
<comment type="subcellular location">
    <subcellularLocation>
        <location evidence="3">Cytoplasm</location>
    </subcellularLocation>
    <subcellularLocation>
        <location evidence="2">Nucleus</location>
    </subcellularLocation>
</comment>
<accession>A0AAN7NZE9</accession>
<dbReference type="GO" id="GO:0036503">
    <property type="term" value="P:ERAD pathway"/>
    <property type="evidence" value="ECO:0007669"/>
    <property type="project" value="InterPro"/>
</dbReference>
<dbReference type="PROSITE" id="PS51698">
    <property type="entry name" value="U_BOX"/>
    <property type="match status" value="1"/>
</dbReference>
<comment type="pathway">
    <text evidence="4">Protein modification; protein ubiquitination.</text>
</comment>
<dbReference type="Proteomes" id="UP001353858">
    <property type="component" value="Unassembled WGS sequence"/>
</dbReference>
<sequence length="1168" mass="133641">MSELSQEEIRRRRLARLAALESNLSSSSISPPTTPISQSPLNVRNQSPLVFNSQSDEKLNKDNDVEQSENDQKFQDFQIPSKPIDMPSGSTIREYRRNPPQRSDSETSSIHMEVDEVGGCADKTVNTDIDSGIENMEVEESDTKKEVSRHRTTSSTEMTEEQLYISIARVLNCSYKENSDKNFYLPETSEALNEGISISTTDLISQSLMEILFHIANGKNPFKNLWSNSDQGDTSSVNSFSISPTQNVSPSASPVFNCPVPTLPLINADCVETTPRTLALNYLMESYVRVSVEERNHPKKSSIPPLSDLLSDLRSQIILYTALILQGVIIPVETFTVKQASSPLLGPLMQQSIPRGFISELVVRTNTMPKLFAKIFEPLLQDLFNSMQNSSIVGNEHRQPIQILSELAEIRCGPTGNARPICRLITQQIQFLPEISTQSAGREFTRISYFGPFLSISVFAEDEPKVAEKFFSGNTSSDKTLNQTLQQELENTRISLHKLFHDVLANSNSRDSMLLYLSTLLKQNEKRAQIQAAGRTLAGDGFMLNLLSILQMLAVKVKLDKIDFYYPFHPNSVVDIKNDTRLKFTSQEVTDWLENLEKSHTWSEAKFPTQCWFLTLHCHHLALLPTLQKYQRRLRVMRDIQKLLDETIAAELQWRDTPFAHRNRLFIKRWKQQIKKLNKSKACADAGLLDKNLMRRSLIFYTSVAEFLLSLMSDIPPGGPRPTLPLPSTVPAGFSSMPEWYVEDIAEFLLFALQYCPTVIADNMEDSLITWILITICSSNYIKNPYLVAKIIEVVFVINPNIQPRTELLYSRFMSHEISQVALPSSLMKFYTDVETTGSSSEFYDKFSIRYHISLIIKGMWNSPIHRESLIKESRSGKQFVKFINMLMNDTTFLLDESLESLKRIHEVQELITDEANWAKMPSEQQQNRMRQLSADERQCRSYLTLARETVDMFHYLTVDIREPFLRPELVDRLASMLNFNLQQLCGPKCKNLKVRNPDKYGWEPRRLLSQLVDIYLHLNCDQFAGAVANDERSFRKELFDDAIVRLERSLIKTPSEIDQFKAFSAKAIQIRIDNQKSEDWMADAPDEFKDPLMDTLMTDPVLLPSGQVMDRSVIMRHLLNSSTDPFNRQPLTEDMLQPVNDLKERIKEQKSIEKDVDRYRVIDNAVL</sequence>
<dbReference type="SUPFAM" id="SSF57850">
    <property type="entry name" value="RING/U-box"/>
    <property type="match status" value="1"/>
</dbReference>
<keyword evidence="7" id="KW-0963">Cytoplasm</keyword>
<comment type="caution">
    <text evidence="19">The sequence shown here is derived from an EMBL/GenBank/DDBJ whole genome shotgun (WGS) entry which is preliminary data.</text>
</comment>
<evidence type="ECO:0000256" key="17">
    <source>
        <dbReference type="SAM" id="MobiDB-lite"/>
    </source>
</evidence>
<comment type="function">
    <text evidence="13">Ubiquitin-protein ligase that probably functions as an E3 ligase in conjunction with specific E1 and E2 ligases. May also function as an E4 ligase mediating the assembly of polyubiquitin chains on substrates ubiquitinated by another E3 ubiquitin ligase. May regulate myosin assembly in striated muscles together with STUB1 and VCP/p97 by targeting myosin chaperone UNC45B for proteasomal degradation.</text>
</comment>
<evidence type="ECO:0000256" key="4">
    <source>
        <dbReference type="ARBA" id="ARBA00004906"/>
    </source>
</evidence>
<feature type="compositionally biased region" description="Low complexity" evidence="17">
    <location>
        <begin position="21"/>
        <end position="41"/>
    </location>
</feature>
<feature type="compositionally biased region" description="Polar residues" evidence="17">
    <location>
        <begin position="100"/>
        <end position="109"/>
    </location>
</feature>
<evidence type="ECO:0000256" key="7">
    <source>
        <dbReference type="ARBA" id="ARBA00022490"/>
    </source>
</evidence>
<keyword evidence="12" id="KW-0539">Nucleus</keyword>
<feature type="region of interest" description="Disordered" evidence="17">
    <location>
        <begin position="21"/>
        <end position="109"/>
    </location>
</feature>
<dbReference type="EMBL" id="JARPUR010000006">
    <property type="protein sequence ID" value="KAK4873672.1"/>
    <property type="molecule type" value="Genomic_DNA"/>
</dbReference>
<evidence type="ECO:0000256" key="3">
    <source>
        <dbReference type="ARBA" id="ARBA00004496"/>
    </source>
</evidence>
<evidence type="ECO:0000313" key="20">
    <source>
        <dbReference type="Proteomes" id="UP001353858"/>
    </source>
</evidence>
<dbReference type="GO" id="GO:0006511">
    <property type="term" value="P:ubiquitin-dependent protein catabolic process"/>
    <property type="evidence" value="ECO:0007669"/>
    <property type="project" value="InterPro"/>
</dbReference>
<evidence type="ECO:0000256" key="14">
    <source>
        <dbReference type="ARBA" id="ARBA00072779"/>
    </source>
</evidence>
<dbReference type="GO" id="GO:0000151">
    <property type="term" value="C:ubiquitin ligase complex"/>
    <property type="evidence" value="ECO:0007669"/>
    <property type="project" value="InterPro"/>
</dbReference>
<dbReference type="PANTHER" id="PTHR13931:SF2">
    <property type="entry name" value="UBIQUITIN CONJUGATION FACTOR E4 B"/>
    <property type="match status" value="1"/>
</dbReference>
<evidence type="ECO:0000256" key="9">
    <source>
        <dbReference type="ARBA" id="ARBA00022679"/>
    </source>
</evidence>